<evidence type="ECO:0000256" key="4">
    <source>
        <dbReference type="ARBA" id="ARBA00022695"/>
    </source>
</evidence>
<dbReference type="Pfam" id="PF02811">
    <property type="entry name" value="PHP"/>
    <property type="match status" value="1"/>
</dbReference>
<evidence type="ECO:0000256" key="3">
    <source>
        <dbReference type="ARBA" id="ARBA00022679"/>
    </source>
</evidence>
<dbReference type="Gene3D" id="1.10.150.870">
    <property type="match status" value="1"/>
</dbReference>
<dbReference type="GO" id="GO:0006261">
    <property type="term" value="P:DNA-templated DNA replication"/>
    <property type="evidence" value="ECO:0007669"/>
    <property type="project" value="UniProtKB-UniRule"/>
</dbReference>
<keyword evidence="2 11" id="KW-0963">Cytoplasm</keyword>
<dbReference type="HAMAP" id="MF_00356">
    <property type="entry name" value="DNApol_PolC"/>
    <property type="match status" value="1"/>
</dbReference>
<dbReference type="CDD" id="cd06127">
    <property type="entry name" value="DEDDh"/>
    <property type="match status" value="1"/>
</dbReference>
<gene>
    <name evidence="11" type="primary">polC</name>
    <name evidence="14" type="ORF">B9O19_01086</name>
</gene>
<keyword evidence="15" id="KW-1185">Reference proteome</keyword>
<dbReference type="GO" id="GO:0003677">
    <property type="term" value="F:DNA binding"/>
    <property type="evidence" value="ECO:0007669"/>
    <property type="project" value="UniProtKB-UniRule"/>
</dbReference>
<dbReference type="FunFam" id="3.30.420.10:FF:000045">
    <property type="entry name" value="3'-5' exonuclease DinG"/>
    <property type="match status" value="1"/>
</dbReference>
<dbReference type="InterPro" id="IPR013520">
    <property type="entry name" value="Ribonucl_H"/>
</dbReference>
<dbReference type="InterPro" id="IPR044923">
    <property type="entry name" value="PolC_middle_finger_sf"/>
</dbReference>
<dbReference type="NCBIfam" id="TIGR01405">
    <property type="entry name" value="polC_Gram_pos"/>
    <property type="match status" value="1"/>
</dbReference>
<dbReference type="InterPro" id="IPR006054">
    <property type="entry name" value="DnaQ"/>
</dbReference>
<dbReference type="SUPFAM" id="SSF160975">
    <property type="entry name" value="AF1531-like"/>
    <property type="match status" value="1"/>
</dbReference>
<dbReference type="Pfam" id="PF17657">
    <property type="entry name" value="DNA_pol3_finger"/>
    <property type="match status" value="1"/>
</dbReference>
<dbReference type="GeneID" id="98062496"/>
<dbReference type="Gene3D" id="1.10.150.700">
    <property type="entry name" value="PolC, middle finger domain"/>
    <property type="match status" value="2"/>
</dbReference>
<dbReference type="EC" id="2.7.7.7" evidence="11"/>
<dbReference type="InterPro" id="IPR003141">
    <property type="entry name" value="Pol/His_phosphatase_N"/>
</dbReference>
<dbReference type="NCBIfam" id="NF001688">
    <property type="entry name" value="PRK00448.1"/>
    <property type="match status" value="1"/>
</dbReference>
<dbReference type="Gene3D" id="2.40.50.140">
    <property type="entry name" value="Nucleic acid-binding proteins"/>
    <property type="match status" value="1"/>
</dbReference>
<dbReference type="OrthoDB" id="9804290at2"/>
<dbReference type="SMART" id="SM00479">
    <property type="entry name" value="EXOIII"/>
    <property type="match status" value="1"/>
</dbReference>
<dbReference type="InterPro" id="IPR011708">
    <property type="entry name" value="DNA_pol3_alpha_NTPase_dom"/>
</dbReference>
<comment type="similarity">
    <text evidence="11">Belongs to the DNA polymerase type-C family. PolC subfamily.</text>
</comment>
<evidence type="ECO:0000313" key="14">
    <source>
        <dbReference type="EMBL" id="AUO19251.1"/>
    </source>
</evidence>
<dbReference type="Pfam" id="PF00929">
    <property type="entry name" value="RNase_T"/>
    <property type="match status" value="1"/>
</dbReference>
<dbReference type="Pfam" id="PF07733">
    <property type="entry name" value="DNA_pol3_alpha"/>
    <property type="match status" value="2"/>
</dbReference>
<evidence type="ECO:0000313" key="15">
    <source>
        <dbReference type="Proteomes" id="UP000235589"/>
    </source>
</evidence>
<keyword evidence="9 11" id="KW-0239">DNA-directed DNA polymerase</keyword>
<evidence type="ECO:0000256" key="2">
    <source>
        <dbReference type="ARBA" id="ARBA00022490"/>
    </source>
</evidence>
<dbReference type="PANTHER" id="PTHR32294:SF5">
    <property type="entry name" value="DNA POLYMERASE III POLC-TYPE"/>
    <property type="match status" value="1"/>
</dbReference>
<dbReference type="CDD" id="cd07435">
    <property type="entry name" value="PHP_PolIIIA_POLC"/>
    <property type="match status" value="1"/>
</dbReference>
<keyword evidence="4 11" id="KW-0548">Nucleotidyltransferase</keyword>
<evidence type="ECO:0000259" key="13">
    <source>
        <dbReference type="SMART" id="SM00481"/>
    </source>
</evidence>
<proteinExistence type="inferred from homology"/>
<dbReference type="SUPFAM" id="SSF53098">
    <property type="entry name" value="Ribonuclease H-like"/>
    <property type="match status" value="1"/>
</dbReference>
<evidence type="ECO:0000256" key="10">
    <source>
        <dbReference type="ARBA" id="ARBA00049244"/>
    </source>
</evidence>
<dbReference type="Proteomes" id="UP000235589">
    <property type="component" value="Chromosome"/>
</dbReference>
<evidence type="ECO:0000256" key="11">
    <source>
        <dbReference type="HAMAP-Rule" id="MF_00356"/>
    </source>
</evidence>
<dbReference type="GO" id="GO:0005737">
    <property type="term" value="C:cytoplasm"/>
    <property type="evidence" value="ECO:0007669"/>
    <property type="project" value="UniProtKB-SubCell"/>
</dbReference>
<dbReference type="NCBIfam" id="TIGR00573">
    <property type="entry name" value="dnaq"/>
    <property type="match status" value="1"/>
</dbReference>
<dbReference type="InterPro" id="IPR036397">
    <property type="entry name" value="RNaseH_sf"/>
</dbReference>
<dbReference type="GO" id="GO:0003887">
    <property type="term" value="F:DNA-directed DNA polymerase activity"/>
    <property type="evidence" value="ECO:0007669"/>
    <property type="project" value="UniProtKB-UniRule"/>
</dbReference>
<dbReference type="InterPro" id="IPR004805">
    <property type="entry name" value="DnaE2/DnaE/PolC"/>
</dbReference>
<evidence type="ECO:0000256" key="8">
    <source>
        <dbReference type="ARBA" id="ARBA00022839"/>
    </source>
</evidence>
<keyword evidence="3 11" id="KW-0808">Transferase</keyword>
<keyword evidence="8 11" id="KW-0269">Exonuclease</keyword>
<dbReference type="InterPro" id="IPR004013">
    <property type="entry name" value="PHP_dom"/>
</dbReference>
<dbReference type="KEGG" id="mpec:B9O19_01086"/>
<dbReference type="InterPro" id="IPR040982">
    <property type="entry name" value="DNA_pol3_finger"/>
</dbReference>
<organism evidence="14 15">
    <name type="scientific">Monoglobus pectinilyticus</name>
    <dbReference type="NCBI Taxonomy" id="1981510"/>
    <lineage>
        <taxon>Bacteria</taxon>
        <taxon>Bacillati</taxon>
        <taxon>Bacillota</taxon>
        <taxon>Clostridia</taxon>
        <taxon>Monoglobales</taxon>
        <taxon>Monoglobaceae</taxon>
        <taxon>Monoglobus</taxon>
    </lineage>
</organism>
<name>A0A2K9P1W0_9FIRM</name>
<dbReference type="Gene3D" id="3.30.420.10">
    <property type="entry name" value="Ribonuclease H-like superfamily/Ribonuclease H"/>
    <property type="match status" value="1"/>
</dbReference>
<dbReference type="SMART" id="SM00481">
    <property type="entry name" value="POLIIIAc"/>
    <property type="match status" value="1"/>
</dbReference>
<evidence type="ECO:0000256" key="6">
    <source>
        <dbReference type="ARBA" id="ARBA00022722"/>
    </source>
</evidence>
<evidence type="ECO:0000259" key="12">
    <source>
        <dbReference type="SMART" id="SM00479"/>
    </source>
</evidence>
<dbReference type="Gene3D" id="3.20.20.140">
    <property type="entry name" value="Metal-dependent hydrolases"/>
    <property type="match status" value="2"/>
</dbReference>
<feature type="domain" description="Exonuclease" evidence="12">
    <location>
        <begin position="402"/>
        <end position="567"/>
    </location>
</feature>
<dbReference type="Gene3D" id="3.30.1900.20">
    <property type="match status" value="2"/>
</dbReference>
<dbReference type="Pfam" id="PF14579">
    <property type="entry name" value="HHH_6"/>
    <property type="match status" value="1"/>
</dbReference>
<reference evidence="14 15" key="1">
    <citation type="submission" date="2017-04" db="EMBL/GenBank/DDBJ databases">
        <title>Monoglobus pectinilyticus 14 draft genome.</title>
        <authorList>
            <person name="Kim C."/>
            <person name="Rosendale D.I."/>
            <person name="Kelly W.J."/>
            <person name="Tannock G.W."/>
            <person name="Patchett M.L."/>
            <person name="Jordens J.Z."/>
        </authorList>
    </citation>
    <scope>NUCLEOTIDE SEQUENCE [LARGE SCALE GENOMIC DNA]</scope>
    <source>
        <strain evidence="14 15">14</strain>
    </source>
</reference>
<dbReference type="GO" id="GO:0008408">
    <property type="term" value="F:3'-5' exonuclease activity"/>
    <property type="evidence" value="ECO:0007669"/>
    <property type="project" value="UniProtKB-UniRule"/>
</dbReference>
<dbReference type="EMBL" id="CP020991">
    <property type="protein sequence ID" value="AUO19251.1"/>
    <property type="molecule type" value="Genomic_DNA"/>
</dbReference>
<dbReference type="InterPro" id="IPR012340">
    <property type="entry name" value="NA-bd_OB-fold"/>
</dbReference>
<comment type="catalytic activity">
    <reaction evidence="10 11">
        <text>DNA(n) + a 2'-deoxyribonucleoside 5'-triphosphate = DNA(n+1) + diphosphate</text>
        <dbReference type="Rhea" id="RHEA:22508"/>
        <dbReference type="Rhea" id="RHEA-COMP:17339"/>
        <dbReference type="Rhea" id="RHEA-COMP:17340"/>
        <dbReference type="ChEBI" id="CHEBI:33019"/>
        <dbReference type="ChEBI" id="CHEBI:61560"/>
        <dbReference type="ChEBI" id="CHEBI:173112"/>
        <dbReference type="EC" id="2.7.7.7"/>
    </reaction>
</comment>
<feature type="domain" description="Polymerase/histidinol phosphatase N-terminal" evidence="13">
    <location>
        <begin position="317"/>
        <end position="385"/>
    </location>
</feature>
<dbReference type="InterPro" id="IPR029460">
    <property type="entry name" value="DNAPol_HHH"/>
</dbReference>
<keyword evidence="6 11" id="KW-0540">Nuclease</keyword>
<dbReference type="InterPro" id="IPR006308">
    <property type="entry name" value="Pol_III_a_PolC-type_gram_pos"/>
</dbReference>
<evidence type="ECO:0000256" key="9">
    <source>
        <dbReference type="ARBA" id="ARBA00022932"/>
    </source>
</evidence>
<keyword evidence="5 11" id="KW-0235">DNA replication</keyword>
<evidence type="ECO:0000256" key="1">
    <source>
        <dbReference type="ARBA" id="ARBA00003452"/>
    </source>
</evidence>
<accession>A0A2K9P1W0</accession>
<dbReference type="PANTHER" id="PTHR32294">
    <property type="entry name" value="DNA POLYMERASE III SUBUNIT ALPHA"/>
    <property type="match status" value="1"/>
</dbReference>
<sequence length="1417" mass="159205">MSPTILDIFDRVTVLENYASLLSSYEIVSCNIDTNYNNIKLYLKGQNLLPIPETKAFINMTKQSYGLNDFEIFVKYPGLDFSDQYFSYLLDAFLASHDAGKAFLIGATGELNDNTLIVKNINGCESALNNMNFSAFMREHIAFGIDLNVTVNLCFAETDREEYLKRQSELESKLVAASIQERRPEKAAAPSESPKSFGKYIDEDPTPIIKLTEETKYCVVEGEIIDFESRDIVRGNRSNTSIKFSIGDDEWATTCSAFGNSEKMKTLTGMLKEGNRLKVAGNYEFDEYLHSFVIKVTSALLIPAPPVRQDTYPKKRVELHMHTKMSAMDAVSSVGSLVDRAAYWGHPAVAITDHGVAQGFPDARKAAKAHKGLKMIYGMEGYLIDDIDSKRLNDIREMRKGTYIVFDLETTGLSSDRDKITEIGAVKIRDGIIVDKFSQLVNPEMEISEQITELTGITNEMVEDKPTIDKVLPKFRKFCGDGIMVAHNAKFDMGFIYSNARRLKLYFPNKTMDTLEMSRNIFKNENNHKLNIMCQRLGVELNNHHRAVADATATAYCFIKMMDMTAWKDAAAAEAEIPELDKDNPVVKTRKYHIILLAQNYVGLKNLYQLISRSNLDYFYRKPGIPKSLLHKYREGIIVGSACESGELYRAIINKKSEDKLAEIAKFYDYLEIQPLGNNAFMKRNGQVRDDNELIEINKKIVSIGDKIGRKTVATCDVHFLDPKDEMYRRVLMGAQGFEDADNQAPLYLRTTAEMMDEFSYLGDRAEEIVIDNTVEIADMIEDIQPVKDGSYPPTIENCEQDLIDMCHSKAHEIYGDNLPEIVEERMERELGCIVKYGYSVMYMIAHKLVKKSNDAGYLVGSRGSVGSSFVAFLSGITEVNALCPHYVCPDCKYSEFYDNGEYPTGMDMPNKTCPKCGAPLRKDGLTIPFETFLGFEGDKVPDIDLNFSGEYQATAHKYVGELFGDGYVFKAGTIGTIADKTAVMFARKYYEKKEIVAPDAELKRISKGIVDVKRTTGQHPGGIIVCPKTMDIHDFTPVQHPADKKDSDIITTHFDFHSIHDNLLKLDILGHDDPSTIRMLEDLTGINALEIPLDDKETMSLFSSTEALGIKPEQIDSKVGTFGVPEFGTNFVRGMLVDTMPTTFVELLIISGLSHGTDVWLNNAQDLVKNKTATLSEVIGLRDDIMVYLLHHGLEPSMAFKIMEFVRKGRAAKEGMPEDFEAAMRENNVPEWYINSCKKIKYMFPKAHAAAYVMMAFRIAYFKVHYPAEFYMAYFTVRADLFDAAIMAHGEEKVIQEMKKIKIKGNSATANEKNLLTILEICQEMYERGIDFAPVDLYESHPYKFGKKDGKILPPLNAFAGVGTNAAEAIASAREDGDFMSKEDLKNRAGITKTVIEVLGENGVLDSLPDSSQISF</sequence>
<comment type="subcellular location">
    <subcellularLocation>
        <location evidence="11">Cytoplasm</location>
    </subcellularLocation>
</comment>
<dbReference type="InterPro" id="IPR012337">
    <property type="entry name" value="RNaseH-like_sf"/>
</dbReference>
<protein>
    <recommendedName>
        <fullName evidence="11">DNA polymerase III PolC-type</fullName>
        <shortName evidence="11">PolIII</shortName>
        <ecNumber evidence="11">2.7.7.7</ecNumber>
    </recommendedName>
</protein>
<keyword evidence="7 11" id="KW-0378">Hydrolase</keyword>
<dbReference type="RefSeq" id="WP_102365470.1">
    <property type="nucleotide sequence ID" value="NZ_CP020991.1"/>
</dbReference>
<comment type="function">
    <text evidence="1 11">Required for replicative DNA synthesis. This DNA polymerase also exhibits 3' to 5' exonuclease activity.</text>
</comment>
<evidence type="ECO:0000256" key="7">
    <source>
        <dbReference type="ARBA" id="ARBA00022801"/>
    </source>
</evidence>
<evidence type="ECO:0000256" key="5">
    <source>
        <dbReference type="ARBA" id="ARBA00022705"/>
    </source>
</evidence>